<evidence type="ECO:0000313" key="2">
    <source>
        <dbReference type="Proteomes" id="UP000635565"/>
    </source>
</evidence>
<dbReference type="EMBL" id="BNJJ01000008">
    <property type="protein sequence ID" value="GHO85318.1"/>
    <property type="molecule type" value="Genomic_DNA"/>
</dbReference>
<dbReference type="Proteomes" id="UP000635565">
    <property type="component" value="Unassembled WGS sequence"/>
</dbReference>
<sequence length="61" mass="7120">MDPNVANYLAGQNVKRRYKQQCCIEKDVSLQEQRFCKKEASLAWHNYYVLGSVQMVFAGVY</sequence>
<name>A0ABQ3VHN1_9CHLR</name>
<organism evidence="1 2">
    <name type="scientific">Dictyobacter formicarum</name>
    <dbReference type="NCBI Taxonomy" id="2778368"/>
    <lineage>
        <taxon>Bacteria</taxon>
        <taxon>Bacillati</taxon>
        <taxon>Chloroflexota</taxon>
        <taxon>Ktedonobacteria</taxon>
        <taxon>Ktedonobacterales</taxon>
        <taxon>Dictyobacteraceae</taxon>
        <taxon>Dictyobacter</taxon>
    </lineage>
</organism>
<reference evidence="1 2" key="1">
    <citation type="journal article" date="2021" name="Int. J. Syst. Evol. Microbiol.">
        <title>Reticulibacter mediterranei gen. nov., sp. nov., within the new family Reticulibacteraceae fam. nov., and Ktedonospora formicarum gen. nov., sp. nov., Ktedonobacter robiniae sp. nov., Dictyobacter formicarum sp. nov. and Dictyobacter arantiisoli sp. nov., belonging to the class Ktedonobacteria.</title>
        <authorList>
            <person name="Yabe S."/>
            <person name="Zheng Y."/>
            <person name="Wang C.M."/>
            <person name="Sakai Y."/>
            <person name="Abe K."/>
            <person name="Yokota A."/>
            <person name="Donadio S."/>
            <person name="Cavaletti L."/>
            <person name="Monciardini P."/>
        </authorList>
    </citation>
    <scope>NUCLEOTIDE SEQUENCE [LARGE SCALE GENOMIC DNA]</scope>
    <source>
        <strain evidence="1 2">SOSP1-9</strain>
    </source>
</reference>
<accession>A0ABQ3VHN1</accession>
<comment type="caution">
    <text evidence="1">The sequence shown here is derived from an EMBL/GenBank/DDBJ whole genome shotgun (WGS) entry which is preliminary data.</text>
</comment>
<protein>
    <submittedName>
        <fullName evidence="1">Uncharacterized protein</fullName>
    </submittedName>
</protein>
<keyword evidence="2" id="KW-1185">Reference proteome</keyword>
<proteinExistence type="predicted"/>
<gene>
    <name evidence="1" type="ORF">KSZ_33240</name>
</gene>
<evidence type="ECO:0000313" key="1">
    <source>
        <dbReference type="EMBL" id="GHO85318.1"/>
    </source>
</evidence>